<comment type="similarity">
    <text evidence="2 11">Belongs to the diacylglycerol acyltransferase family.</text>
</comment>
<protein>
    <recommendedName>
        <fullName evidence="11">Acyltransferase</fullName>
        <ecNumber evidence="11">2.3.1.-</ecNumber>
    </recommendedName>
</protein>
<dbReference type="EC" id="2.3.1.-" evidence="11"/>
<gene>
    <name evidence="12" type="ORF">HJG63_013435</name>
</gene>
<keyword evidence="10 12" id="KW-0012">Acyltransferase</keyword>
<keyword evidence="6 11" id="KW-0256">Endoplasmic reticulum</keyword>
<dbReference type="EMBL" id="JACASE010000008">
    <property type="protein sequence ID" value="KAF6441503.1"/>
    <property type="molecule type" value="Genomic_DNA"/>
</dbReference>
<dbReference type="Proteomes" id="UP000593571">
    <property type="component" value="Unassembled WGS sequence"/>
</dbReference>
<name>A0A7J8F1F2_ROUAE</name>
<reference evidence="12 13" key="1">
    <citation type="journal article" date="2020" name="Nature">
        <title>Six reference-quality genomes reveal evolution of bat adaptations.</title>
        <authorList>
            <person name="Jebb D."/>
            <person name="Huang Z."/>
            <person name="Pippel M."/>
            <person name="Hughes G.M."/>
            <person name="Lavrichenko K."/>
            <person name="Devanna P."/>
            <person name="Winkler S."/>
            <person name="Jermiin L.S."/>
            <person name="Skirmuntt E.C."/>
            <person name="Katzourakis A."/>
            <person name="Burkitt-Gray L."/>
            <person name="Ray D.A."/>
            <person name="Sullivan K.A.M."/>
            <person name="Roscito J.G."/>
            <person name="Kirilenko B.M."/>
            <person name="Davalos L.M."/>
            <person name="Corthals A.P."/>
            <person name="Power M.L."/>
            <person name="Jones G."/>
            <person name="Ransome R.D."/>
            <person name="Dechmann D.K.N."/>
            <person name="Locatelli A.G."/>
            <person name="Puechmaille S.J."/>
            <person name="Fedrigo O."/>
            <person name="Jarvis E.D."/>
            <person name="Hiller M."/>
            <person name="Vernes S.C."/>
            <person name="Myers E.W."/>
            <person name="Teeling E.C."/>
        </authorList>
    </citation>
    <scope>NUCLEOTIDE SEQUENCE [LARGE SCALE GENOMIC DNA]</scope>
    <source>
        <strain evidence="12">MRouAeg1</strain>
        <tissue evidence="12">Muscle</tissue>
    </source>
</reference>
<dbReference type="GO" id="GO:0004144">
    <property type="term" value="F:diacylglycerol O-acyltransferase activity"/>
    <property type="evidence" value="ECO:0007669"/>
    <property type="project" value="TreeGrafter"/>
</dbReference>
<sequence>MPTSSSHLCQCLQVFVILQWVFLGLAQVCLAMMLLAFLGQAWILAVLYLVWLYGDKGTPQAGGCQSTGICNWFIWRHFLDYFILGSIPRNSLVKTTELDPSHNYLFGFHPHGILVAGAFGNFCTEATGFSSLFPGLRPHLLMLPCRFHFPLFWDYIMCSVASLSSSLVFSPLQSAKLYHIPIYRDYIMSCGVCSINHQGLDFILSQPRLGQIVVIVVGGARESLYAIPGEHNLILQKHKGFVYLALRYGASIEPVYSFEENDIFRLKVFVKGSWQHLYQTTCKKLTDFAPCVFWGHGLFLANFWGLLPFPVPITTVASWPQYGPRRARKNCDLNGISVSE</sequence>
<evidence type="ECO:0000313" key="12">
    <source>
        <dbReference type="EMBL" id="KAF6441503.1"/>
    </source>
</evidence>
<dbReference type="GO" id="GO:0019432">
    <property type="term" value="P:triglyceride biosynthetic process"/>
    <property type="evidence" value="ECO:0007669"/>
    <property type="project" value="TreeGrafter"/>
</dbReference>
<evidence type="ECO:0000256" key="8">
    <source>
        <dbReference type="ARBA" id="ARBA00023098"/>
    </source>
</evidence>
<evidence type="ECO:0000256" key="3">
    <source>
        <dbReference type="ARBA" id="ARBA00022516"/>
    </source>
</evidence>
<comment type="caution">
    <text evidence="12">The sequence shown here is derived from an EMBL/GenBank/DDBJ whole genome shotgun (WGS) entry which is preliminary data.</text>
</comment>
<evidence type="ECO:0000256" key="4">
    <source>
        <dbReference type="ARBA" id="ARBA00022679"/>
    </source>
</evidence>
<evidence type="ECO:0000256" key="10">
    <source>
        <dbReference type="ARBA" id="ARBA00023315"/>
    </source>
</evidence>
<keyword evidence="8" id="KW-0443">Lipid metabolism</keyword>
<dbReference type="Pfam" id="PF03982">
    <property type="entry name" value="DAGAT"/>
    <property type="match status" value="2"/>
</dbReference>
<evidence type="ECO:0000256" key="1">
    <source>
        <dbReference type="ARBA" id="ARBA00004477"/>
    </source>
</evidence>
<dbReference type="PANTHER" id="PTHR12317:SF36">
    <property type="entry name" value="2-ACYLGLYCEROL O-ACYLTRANSFERASE 3"/>
    <property type="match status" value="1"/>
</dbReference>
<evidence type="ECO:0000256" key="5">
    <source>
        <dbReference type="ARBA" id="ARBA00022692"/>
    </source>
</evidence>
<evidence type="ECO:0000256" key="11">
    <source>
        <dbReference type="RuleBase" id="RU367023"/>
    </source>
</evidence>
<comment type="subcellular location">
    <subcellularLocation>
        <location evidence="1 11">Endoplasmic reticulum membrane</location>
        <topology evidence="1 11">Multi-pass membrane protein</topology>
    </subcellularLocation>
</comment>
<evidence type="ECO:0000256" key="6">
    <source>
        <dbReference type="ARBA" id="ARBA00022824"/>
    </source>
</evidence>
<accession>A0A7J8F1F2</accession>
<evidence type="ECO:0000256" key="2">
    <source>
        <dbReference type="ARBA" id="ARBA00005420"/>
    </source>
</evidence>
<feature type="transmembrane region" description="Helical" evidence="11">
    <location>
        <begin position="20"/>
        <end position="51"/>
    </location>
</feature>
<dbReference type="PANTHER" id="PTHR12317">
    <property type="entry name" value="DIACYLGLYCEROL O-ACYLTRANSFERASE"/>
    <property type="match status" value="1"/>
</dbReference>
<keyword evidence="5 11" id="KW-0812">Transmembrane</keyword>
<proteinExistence type="inferred from homology"/>
<dbReference type="AlphaFoldDB" id="A0A7J8F1F2"/>
<keyword evidence="7 11" id="KW-1133">Transmembrane helix</keyword>
<keyword evidence="4 11" id="KW-0808">Transferase</keyword>
<dbReference type="GO" id="GO:0005789">
    <property type="term" value="C:endoplasmic reticulum membrane"/>
    <property type="evidence" value="ECO:0007669"/>
    <property type="project" value="UniProtKB-SubCell"/>
</dbReference>
<keyword evidence="3" id="KW-0444">Lipid biosynthesis</keyword>
<evidence type="ECO:0000256" key="7">
    <source>
        <dbReference type="ARBA" id="ARBA00022989"/>
    </source>
</evidence>
<evidence type="ECO:0000313" key="13">
    <source>
        <dbReference type="Proteomes" id="UP000593571"/>
    </source>
</evidence>
<keyword evidence="9 11" id="KW-0472">Membrane</keyword>
<keyword evidence="13" id="KW-1185">Reference proteome</keyword>
<dbReference type="InterPro" id="IPR007130">
    <property type="entry name" value="DAGAT"/>
</dbReference>
<comment type="caution">
    <text evidence="11">Lacks conserved residue(s) required for the propagation of feature annotation.</text>
</comment>
<organism evidence="12 13">
    <name type="scientific">Rousettus aegyptiacus</name>
    <name type="common">Egyptian fruit bat</name>
    <name type="synonym">Pteropus aegyptiacus</name>
    <dbReference type="NCBI Taxonomy" id="9407"/>
    <lineage>
        <taxon>Eukaryota</taxon>
        <taxon>Metazoa</taxon>
        <taxon>Chordata</taxon>
        <taxon>Craniata</taxon>
        <taxon>Vertebrata</taxon>
        <taxon>Euteleostomi</taxon>
        <taxon>Mammalia</taxon>
        <taxon>Eutheria</taxon>
        <taxon>Laurasiatheria</taxon>
        <taxon>Chiroptera</taxon>
        <taxon>Yinpterochiroptera</taxon>
        <taxon>Pteropodoidea</taxon>
        <taxon>Pteropodidae</taxon>
        <taxon>Rousettinae</taxon>
        <taxon>Rousettus</taxon>
    </lineage>
</organism>
<evidence type="ECO:0000256" key="9">
    <source>
        <dbReference type="ARBA" id="ARBA00023136"/>
    </source>
</evidence>